<sequence length="75" mass="9092">MNTQTITIPKKEYQKLIENFFRFEYFKQVVKEDIFASPPIRNTKKIINSFKETNKYNDDFLKSLEKGLKRSSYFI</sequence>
<reference evidence="1 2" key="1">
    <citation type="journal article" date="2017" name="ISME J.">
        <title>Potential for microbial H2 and metal transformations associated with novel bacteria and archaea in deep terrestrial subsurface sediments.</title>
        <authorList>
            <person name="Hernsdorf A.W."/>
            <person name="Amano Y."/>
            <person name="Miyakawa K."/>
            <person name="Ise K."/>
            <person name="Suzuki Y."/>
            <person name="Anantharaman K."/>
            <person name="Probst A."/>
            <person name="Burstein D."/>
            <person name="Thomas B.C."/>
            <person name="Banfield J.F."/>
        </authorList>
    </citation>
    <scope>NUCLEOTIDE SEQUENCE [LARGE SCALE GENOMIC DNA]</scope>
    <source>
        <strain evidence="1">HGW-Kuenenbacteria-1</strain>
    </source>
</reference>
<dbReference type="EMBL" id="PGYQ01000004">
    <property type="protein sequence ID" value="PKL72459.1"/>
    <property type="molecule type" value="Genomic_DNA"/>
</dbReference>
<comment type="caution">
    <text evidence="1">The sequence shown here is derived from an EMBL/GenBank/DDBJ whole genome shotgun (WGS) entry which is preliminary data.</text>
</comment>
<dbReference type="Proteomes" id="UP000233414">
    <property type="component" value="Unassembled WGS sequence"/>
</dbReference>
<evidence type="ECO:0000313" key="2">
    <source>
        <dbReference type="Proteomes" id="UP000233414"/>
    </source>
</evidence>
<organism evidence="1 2">
    <name type="scientific">Candidatus Kuenenbacteria bacterium HGW-Kuenenbacteria-1</name>
    <dbReference type="NCBI Taxonomy" id="2013812"/>
    <lineage>
        <taxon>Bacteria</taxon>
        <taxon>Candidatus Kueneniibacteriota</taxon>
    </lineage>
</organism>
<dbReference type="AlphaFoldDB" id="A0A2N1UNP9"/>
<protein>
    <submittedName>
        <fullName evidence="1">Uncharacterized protein</fullName>
    </submittedName>
</protein>
<name>A0A2N1UNP9_9BACT</name>
<gene>
    <name evidence="1" type="ORF">CVV26_01365</name>
</gene>
<evidence type="ECO:0000313" key="1">
    <source>
        <dbReference type="EMBL" id="PKL72459.1"/>
    </source>
</evidence>
<accession>A0A2N1UNP9</accession>
<proteinExistence type="predicted"/>